<dbReference type="InParanoid" id="A0A7N2KPR5"/>
<dbReference type="EMBL" id="LRBV02000001">
    <property type="status" value="NOT_ANNOTATED_CDS"/>
    <property type="molecule type" value="Genomic_DNA"/>
</dbReference>
<dbReference type="EnsemblPlants" id="QL01p037130:mrna">
    <property type="protein sequence ID" value="QL01p037130:mrna"/>
    <property type="gene ID" value="QL01p037130"/>
</dbReference>
<organism evidence="1 2">
    <name type="scientific">Quercus lobata</name>
    <name type="common">Valley oak</name>
    <dbReference type="NCBI Taxonomy" id="97700"/>
    <lineage>
        <taxon>Eukaryota</taxon>
        <taxon>Viridiplantae</taxon>
        <taxon>Streptophyta</taxon>
        <taxon>Embryophyta</taxon>
        <taxon>Tracheophyta</taxon>
        <taxon>Spermatophyta</taxon>
        <taxon>Magnoliopsida</taxon>
        <taxon>eudicotyledons</taxon>
        <taxon>Gunneridae</taxon>
        <taxon>Pentapetalae</taxon>
        <taxon>rosids</taxon>
        <taxon>fabids</taxon>
        <taxon>Fagales</taxon>
        <taxon>Fagaceae</taxon>
        <taxon>Quercus</taxon>
    </lineage>
</organism>
<keyword evidence="2" id="KW-1185">Reference proteome</keyword>
<accession>A0A7N2KPR5</accession>
<protein>
    <submittedName>
        <fullName evidence="1">Uncharacterized protein</fullName>
    </submittedName>
</protein>
<sequence length="85" mass="9940">MIDLLNCSCREKCTIFLREDVSAMEDAAQKFEQEEEISLELQKETKFEHDMFVKSSKYSFYNEGSAPYCKVRFESKLEIILITPG</sequence>
<dbReference type="Proteomes" id="UP000594261">
    <property type="component" value="Chromosome 1"/>
</dbReference>
<evidence type="ECO:0000313" key="1">
    <source>
        <dbReference type="EnsemblPlants" id="QL01p037130:mrna"/>
    </source>
</evidence>
<evidence type="ECO:0000313" key="2">
    <source>
        <dbReference type="Proteomes" id="UP000594261"/>
    </source>
</evidence>
<name>A0A7N2KPR5_QUELO</name>
<dbReference type="AlphaFoldDB" id="A0A7N2KPR5"/>
<reference evidence="1 2" key="1">
    <citation type="journal article" date="2016" name="G3 (Bethesda)">
        <title>First Draft Assembly and Annotation of the Genome of a California Endemic Oak Quercus lobata Nee (Fagaceae).</title>
        <authorList>
            <person name="Sork V.L."/>
            <person name="Fitz-Gibbon S.T."/>
            <person name="Puiu D."/>
            <person name="Crepeau M."/>
            <person name="Gugger P.F."/>
            <person name="Sherman R."/>
            <person name="Stevens K."/>
            <person name="Langley C.H."/>
            <person name="Pellegrini M."/>
            <person name="Salzberg S.L."/>
        </authorList>
    </citation>
    <scope>NUCLEOTIDE SEQUENCE [LARGE SCALE GENOMIC DNA]</scope>
    <source>
        <strain evidence="1 2">cv. SW786</strain>
    </source>
</reference>
<reference evidence="1" key="2">
    <citation type="submission" date="2021-01" db="UniProtKB">
        <authorList>
            <consortium name="EnsemblPlants"/>
        </authorList>
    </citation>
    <scope>IDENTIFICATION</scope>
</reference>
<dbReference type="Gramene" id="QL01p037130:mrna">
    <property type="protein sequence ID" value="QL01p037130:mrna"/>
    <property type="gene ID" value="QL01p037130"/>
</dbReference>
<proteinExistence type="predicted"/>